<feature type="transmembrane region" description="Helical" evidence="5">
    <location>
        <begin position="12"/>
        <end position="29"/>
    </location>
</feature>
<accession>C0K054</accession>
<evidence type="ECO:0000259" key="6">
    <source>
        <dbReference type="PROSITE" id="PS50234"/>
    </source>
</evidence>
<keyword evidence="4 5" id="KW-0472">Membrane</keyword>
<dbReference type="AlphaFoldDB" id="C0K054"/>
<dbReference type="InterPro" id="IPR036465">
    <property type="entry name" value="vWFA_dom_sf"/>
</dbReference>
<dbReference type="Gene3D" id="3.40.50.410">
    <property type="entry name" value="von Willebrand factor, type A domain"/>
    <property type="match status" value="1"/>
</dbReference>
<keyword evidence="1" id="KW-1003">Cell membrane</keyword>
<dbReference type="EMBL" id="FJ529693">
    <property type="protein sequence ID" value="ACM91084.1"/>
    <property type="molecule type" value="Genomic_DNA"/>
</dbReference>
<dbReference type="InterPro" id="IPR024163">
    <property type="entry name" value="Aerotolerance_reg_N"/>
</dbReference>
<dbReference type="Pfam" id="PF07584">
    <property type="entry name" value="BatA"/>
    <property type="match status" value="1"/>
</dbReference>
<dbReference type="Pfam" id="PF13519">
    <property type="entry name" value="VWA_2"/>
    <property type="match status" value="1"/>
</dbReference>
<keyword evidence="3 5" id="KW-1133">Transmembrane helix</keyword>
<dbReference type="PROSITE" id="PS50234">
    <property type="entry name" value="VWFA"/>
    <property type="match status" value="1"/>
</dbReference>
<feature type="transmembrane region" description="Helical" evidence="5">
    <location>
        <begin position="62"/>
        <end position="79"/>
    </location>
</feature>
<dbReference type="InterPro" id="IPR002035">
    <property type="entry name" value="VWF_A"/>
</dbReference>
<dbReference type="PANTHER" id="PTHR22550:SF5">
    <property type="entry name" value="LEUCINE ZIPPER PROTEIN 4"/>
    <property type="match status" value="1"/>
</dbReference>
<evidence type="ECO:0000256" key="1">
    <source>
        <dbReference type="ARBA" id="ARBA00022475"/>
    </source>
</evidence>
<dbReference type="InterPro" id="IPR050768">
    <property type="entry name" value="UPF0353/GerABKA_families"/>
</dbReference>
<organism evidence="7">
    <name type="scientific">uncultured bacterium Rlip1</name>
    <dbReference type="NCBI Taxonomy" id="581114"/>
    <lineage>
        <taxon>Bacteria</taxon>
        <taxon>environmental samples</taxon>
    </lineage>
</organism>
<evidence type="ECO:0000256" key="4">
    <source>
        <dbReference type="ARBA" id="ARBA00023136"/>
    </source>
</evidence>
<evidence type="ECO:0000256" key="3">
    <source>
        <dbReference type="ARBA" id="ARBA00022989"/>
    </source>
</evidence>
<evidence type="ECO:0000256" key="2">
    <source>
        <dbReference type="ARBA" id="ARBA00022692"/>
    </source>
</evidence>
<evidence type="ECO:0000313" key="7">
    <source>
        <dbReference type="EMBL" id="ACM91084.1"/>
    </source>
</evidence>
<dbReference type="SUPFAM" id="SSF53300">
    <property type="entry name" value="vWA-like"/>
    <property type="match status" value="1"/>
</dbReference>
<protein>
    <submittedName>
        <fullName evidence="7">Aerotolerance-related membrane protein</fullName>
    </submittedName>
</protein>
<keyword evidence="2 5" id="KW-0812">Transmembrane</keyword>
<sequence length="201" mass="23384">MENVLRFEHPEYLYWLIVIPVLVIIYILFRVGQKKRFERFAQIGMRDSLVPSYSSRRANFKFIVFLLMISCVILALANLQSGSKMEEVKREGIDLYIAVDVSNSMNAEDIVPSRLERSKQAINKLISDMKGDRIGVIVFADKAFVQLPITTDYSAAKMFFINYQHEPCGFARYSHCRGYQFGTEVVPRRSAQPCHRHHLRW</sequence>
<dbReference type="PANTHER" id="PTHR22550">
    <property type="entry name" value="SPORE GERMINATION PROTEIN"/>
    <property type="match status" value="1"/>
</dbReference>
<evidence type="ECO:0000256" key="5">
    <source>
        <dbReference type="SAM" id="Phobius"/>
    </source>
</evidence>
<feature type="domain" description="VWFA" evidence="6">
    <location>
        <begin position="94"/>
        <end position="158"/>
    </location>
</feature>
<name>C0K054_9BACT</name>
<proteinExistence type="predicted"/>
<reference evidence="7" key="1">
    <citation type="journal article" date="2009" name="Biochem. Biophys. Res. Commun.">
        <title>Isolation and biochemical characterization of two lipases from a metagenomic library of China Holstein cow rumen.</title>
        <authorList>
            <person name="Liu K."/>
            <person name="Wang J."/>
            <person name="Bu D."/>
            <person name="Zhao S."/>
            <person name="McSweeney C."/>
            <person name="Yu P."/>
            <person name="Li D."/>
        </authorList>
    </citation>
    <scope>NUCLEOTIDE SEQUENCE</scope>
</reference>